<evidence type="ECO:0000256" key="2">
    <source>
        <dbReference type="ARBA" id="ARBA00022475"/>
    </source>
</evidence>
<evidence type="ECO:0000256" key="4">
    <source>
        <dbReference type="ARBA" id="ARBA00022989"/>
    </source>
</evidence>
<sequence>MIKNYVKVAWRNLAVNKAFSFINISGLAVGMALAMLTGLWVWDEYSVDGFHKNGKYLYQVYERKTHDGIAEAGYLTQAPLAEELKKQVPEVLYASGLEQNHPVTFEAANKVLKMDGSYAGADFFKMFSYKLLEGRPESALNKPGSLAISRKMAEAFYGSAADAIGKTIRFENKDNLTITAVFENLPANSSQQFDFLKGWQDFTSENAWAATWESSSPYTFVQLRADANPVVVGAKIKAFIQQFKADEQGAKSELLLQPYTKRYLHSLFKNGQLDGGRIAYVQLFNIVAIAILLIACVNFMNLATARSVKRAKEVGVRKAIGAARASLVKQFLSEALLVTFIGALLSLVIVVALLPAFNGISGKQISLPYNQPLFWLTLLGLVVITGAVAGSYPALFLSALNPVRTLKAGYKIKPSAAYFRKALVIFQFAMSLILIVSAVVISRQMDFVQSKNLGYDRENLVYIPLEGELIKKYELFKDEAGSLPGIQAVTKMKESPTVIGHTKGDISWPGKAPGNSSFSDAMVDYDFVKTMKLELLDGRDFSKQFADSANYLINEAAAKKIGYSKPVGKPLAMGSRAGKIIGLLKDFHFNSMHQSIEPLVIRLADNQKWGTILLRVKAGDTKRVLTSLESICKELNPDFTFSYQFSDDEYAKLYKSEQVVNKLSNYFAVIAIFISCLGLLGLAIFTAEQRTREIGIRKILGAGVQSLFTLMLSDFLLPVVFALFVAAPIAWYFMSGWLQGFVYHTTIQWWMFALPGGLMILIAAVTVSFQSIKAALVNPVKSLKSE</sequence>
<keyword evidence="5 6" id="KW-0472">Membrane</keyword>
<feature type="domain" description="ABC3 transporter permease C-terminal" evidence="7">
    <location>
        <begin position="667"/>
        <end position="775"/>
    </location>
</feature>
<reference evidence="9 10" key="1">
    <citation type="journal article" date="2017" name="Int. J. Syst. Evol. Microbiol.">
        <title>Mucilaginibacterpsychrotolerans sp. nov., isolated from peatlands.</title>
        <authorList>
            <person name="Deng Y."/>
            <person name="Shen L."/>
            <person name="Xu B."/>
            <person name="Liu Y."/>
            <person name="Gu Z."/>
            <person name="Liu H."/>
            <person name="Zhou Y."/>
        </authorList>
    </citation>
    <scope>NUCLEOTIDE SEQUENCE [LARGE SCALE GENOMIC DNA]</scope>
    <source>
        <strain evidence="9 10">NH7-4</strain>
    </source>
</reference>
<evidence type="ECO:0000256" key="6">
    <source>
        <dbReference type="SAM" id="Phobius"/>
    </source>
</evidence>
<feature type="transmembrane region" description="Helical" evidence="6">
    <location>
        <begin position="418"/>
        <end position="441"/>
    </location>
</feature>
<comment type="subcellular location">
    <subcellularLocation>
        <location evidence="1">Cell membrane</location>
        <topology evidence="1">Multi-pass membrane protein</topology>
    </subcellularLocation>
</comment>
<evidence type="ECO:0000259" key="8">
    <source>
        <dbReference type="Pfam" id="PF12704"/>
    </source>
</evidence>
<feature type="transmembrane region" description="Helical" evidence="6">
    <location>
        <begin position="749"/>
        <end position="769"/>
    </location>
</feature>
<protein>
    <submittedName>
        <fullName evidence="9">FtsX-like permease family protein</fullName>
    </submittedName>
</protein>
<feature type="transmembrane region" description="Helical" evidence="6">
    <location>
        <begin position="21"/>
        <end position="42"/>
    </location>
</feature>
<gene>
    <name evidence="9" type="ORF">E2R66_25955</name>
</gene>
<accession>A0A4Y8S391</accession>
<dbReference type="OrthoDB" id="1451596at2"/>
<dbReference type="PANTHER" id="PTHR30572:SF18">
    <property type="entry name" value="ABC-TYPE MACROLIDE FAMILY EXPORT SYSTEM PERMEASE COMPONENT 2"/>
    <property type="match status" value="1"/>
</dbReference>
<dbReference type="Pfam" id="PF02687">
    <property type="entry name" value="FtsX"/>
    <property type="match status" value="2"/>
</dbReference>
<evidence type="ECO:0000256" key="3">
    <source>
        <dbReference type="ARBA" id="ARBA00022692"/>
    </source>
</evidence>
<keyword evidence="3 6" id="KW-0812">Transmembrane</keyword>
<evidence type="ECO:0000259" key="7">
    <source>
        <dbReference type="Pfam" id="PF02687"/>
    </source>
</evidence>
<evidence type="ECO:0000256" key="5">
    <source>
        <dbReference type="ARBA" id="ARBA00023136"/>
    </source>
</evidence>
<evidence type="ECO:0000313" key="9">
    <source>
        <dbReference type="EMBL" id="TFF33459.1"/>
    </source>
</evidence>
<dbReference type="AlphaFoldDB" id="A0A4Y8S391"/>
<dbReference type="EMBL" id="SOZE01000045">
    <property type="protein sequence ID" value="TFF33459.1"/>
    <property type="molecule type" value="Genomic_DNA"/>
</dbReference>
<dbReference type="InterPro" id="IPR003838">
    <property type="entry name" value="ABC3_permease_C"/>
</dbReference>
<proteinExistence type="predicted"/>
<feature type="transmembrane region" description="Helical" evidence="6">
    <location>
        <begin position="666"/>
        <end position="687"/>
    </location>
</feature>
<organism evidence="9 10">
    <name type="scientific">Mucilaginibacter psychrotolerans</name>
    <dbReference type="NCBI Taxonomy" id="1524096"/>
    <lineage>
        <taxon>Bacteria</taxon>
        <taxon>Pseudomonadati</taxon>
        <taxon>Bacteroidota</taxon>
        <taxon>Sphingobacteriia</taxon>
        <taxon>Sphingobacteriales</taxon>
        <taxon>Sphingobacteriaceae</taxon>
        <taxon>Mucilaginibacter</taxon>
    </lineage>
</organism>
<dbReference type="InterPro" id="IPR050250">
    <property type="entry name" value="Macrolide_Exporter_MacB"/>
</dbReference>
<feature type="domain" description="ABC3 transporter permease C-terminal" evidence="7">
    <location>
        <begin position="285"/>
        <end position="398"/>
    </location>
</feature>
<feature type="domain" description="MacB-like periplasmic core" evidence="8">
    <location>
        <begin position="430"/>
        <end position="621"/>
    </location>
</feature>
<feature type="domain" description="MacB-like periplasmic core" evidence="8">
    <location>
        <begin position="20"/>
        <end position="238"/>
    </location>
</feature>
<dbReference type="InterPro" id="IPR025857">
    <property type="entry name" value="MacB_PCD"/>
</dbReference>
<evidence type="ECO:0000256" key="1">
    <source>
        <dbReference type="ARBA" id="ARBA00004651"/>
    </source>
</evidence>
<dbReference type="PANTHER" id="PTHR30572">
    <property type="entry name" value="MEMBRANE COMPONENT OF TRANSPORTER-RELATED"/>
    <property type="match status" value="1"/>
</dbReference>
<feature type="transmembrane region" description="Helical" evidence="6">
    <location>
        <begin position="279"/>
        <end position="300"/>
    </location>
</feature>
<dbReference type="Pfam" id="PF12704">
    <property type="entry name" value="MacB_PCD"/>
    <property type="match status" value="2"/>
</dbReference>
<dbReference type="Proteomes" id="UP000297540">
    <property type="component" value="Unassembled WGS sequence"/>
</dbReference>
<feature type="transmembrane region" description="Helical" evidence="6">
    <location>
        <begin position="374"/>
        <end position="397"/>
    </location>
</feature>
<feature type="transmembrane region" description="Helical" evidence="6">
    <location>
        <begin position="707"/>
        <end position="734"/>
    </location>
</feature>
<keyword evidence="10" id="KW-1185">Reference proteome</keyword>
<comment type="caution">
    <text evidence="9">The sequence shown here is derived from an EMBL/GenBank/DDBJ whole genome shotgun (WGS) entry which is preliminary data.</text>
</comment>
<evidence type="ECO:0000313" key="10">
    <source>
        <dbReference type="Proteomes" id="UP000297540"/>
    </source>
</evidence>
<name>A0A4Y8S391_9SPHI</name>
<dbReference type="GO" id="GO:0022857">
    <property type="term" value="F:transmembrane transporter activity"/>
    <property type="evidence" value="ECO:0007669"/>
    <property type="project" value="TreeGrafter"/>
</dbReference>
<feature type="transmembrane region" description="Helical" evidence="6">
    <location>
        <begin position="335"/>
        <end position="354"/>
    </location>
</feature>
<dbReference type="GO" id="GO:0005886">
    <property type="term" value="C:plasma membrane"/>
    <property type="evidence" value="ECO:0007669"/>
    <property type="project" value="UniProtKB-SubCell"/>
</dbReference>
<keyword evidence="4 6" id="KW-1133">Transmembrane helix</keyword>
<keyword evidence="2" id="KW-1003">Cell membrane</keyword>